<name>A0A6G1PCJ4_CHAAH</name>
<reference evidence="3" key="2">
    <citation type="submission" date="2019-02" db="EMBL/GenBank/DDBJ databases">
        <title>Opniocepnalus argus Var Kimnra genome.</title>
        <authorList>
            <person name="Zhou C."/>
            <person name="Xiao S."/>
        </authorList>
    </citation>
    <scope>NUCLEOTIDE SEQUENCE [LARGE SCALE GENOMIC DNA]</scope>
</reference>
<dbReference type="EMBL" id="CM015714">
    <property type="protein sequence ID" value="KAF3687975.1"/>
    <property type="molecule type" value="Genomic_DNA"/>
</dbReference>
<dbReference type="Proteomes" id="UP000503349">
    <property type="component" value="Chromosome 3"/>
</dbReference>
<evidence type="ECO:0000313" key="2">
    <source>
        <dbReference type="EMBL" id="KAF3687975.1"/>
    </source>
</evidence>
<protein>
    <submittedName>
        <fullName evidence="2">Uncharacterized protein</fullName>
    </submittedName>
</protein>
<gene>
    <name evidence="2" type="ORF">EXN66_Car003647</name>
</gene>
<evidence type="ECO:0000256" key="1">
    <source>
        <dbReference type="SAM" id="MobiDB-lite"/>
    </source>
</evidence>
<dbReference type="AlphaFoldDB" id="A0A6G1PCJ4"/>
<accession>A0A6G1PCJ4</accession>
<keyword evidence="3" id="KW-1185">Reference proteome</keyword>
<sequence length="49" mass="5642">MELEKWEAHRGRDLEGKGEISKQKGGTHLQTVTHTARTHRCTHTLSHHD</sequence>
<feature type="compositionally biased region" description="Basic and acidic residues" evidence="1">
    <location>
        <begin position="1"/>
        <end position="22"/>
    </location>
</feature>
<reference evidence="2 3" key="1">
    <citation type="submission" date="2019-02" db="EMBL/GenBank/DDBJ databases">
        <title>Opniocepnalus argus genome.</title>
        <authorList>
            <person name="Zhou C."/>
            <person name="Xiao S."/>
        </authorList>
    </citation>
    <scope>NUCLEOTIDE SEQUENCE [LARGE SCALE GENOMIC DNA]</scope>
    <source>
        <strain evidence="2">OARG1902GOOAL</strain>
        <tissue evidence="2">Muscle</tissue>
    </source>
</reference>
<evidence type="ECO:0000313" key="3">
    <source>
        <dbReference type="Proteomes" id="UP000503349"/>
    </source>
</evidence>
<organism evidence="2 3">
    <name type="scientific">Channa argus</name>
    <name type="common">Northern snakehead</name>
    <name type="synonym">Ophicephalus argus</name>
    <dbReference type="NCBI Taxonomy" id="215402"/>
    <lineage>
        <taxon>Eukaryota</taxon>
        <taxon>Metazoa</taxon>
        <taxon>Chordata</taxon>
        <taxon>Craniata</taxon>
        <taxon>Vertebrata</taxon>
        <taxon>Euteleostomi</taxon>
        <taxon>Actinopterygii</taxon>
        <taxon>Neopterygii</taxon>
        <taxon>Teleostei</taxon>
        <taxon>Neoteleostei</taxon>
        <taxon>Acanthomorphata</taxon>
        <taxon>Anabantaria</taxon>
        <taxon>Anabantiformes</taxon>
        <taxon>Channoidei</taxon>
        <taxon>Channidae</taxon>
        <taxon>Channa</taxon>
    </lineage>
</organism>
<proteinExistence type="predicted"/>
<feature type="region of interest" description="Disordered" evidence="1">
    <location>
        <begin position="1"/>
        <end position="49"/>
    </location>
</feature>